<feature type="region of interest" description="Disordered" evidence="1">
    <location>
        <begin position="14"/>
        <end position="36"/>
    </location>
</feature>
<gene>
    <name evidence="2" type="ORF">BJY16_007650</name>
</gene>
<name>A0A7W7H572_9ACTN</name>
<dbReference type="Gene3D" id="3.40.1580.10">
    <property type="entry name" value="SMI1/KNR4-like"/>
    <property type="match status" value="1"/>
</dbReference>
<reference evidence="2 3" key="1">
    <citation type="submission" date="2020-08" db="EMBL/GenBank/DDBJ databases">
        <title>Sequencing the genomes of 1000 actinobacteria strains.</title>
        <authorList>
            <person name="Klenk H.-P."/>
        </authorList>
    </citation>
    <scope>NUCLEOTIDE SEQUENCE [LARGE SCALE GENOMIC DNA]</scope>
    <source>
        <strain evidence="2 3">DSM 45809</strain>
    </source>
</reference>
<dbReference type="SUPFAM" id="SSF160631">
    <property type="entry name" value="SMI1/KNR4-like"/>
    <property type="match status" value="1"/>
</dbReference>
<evidence type="ECO:0000256" key="1">
    <source>
        <dbReference type="SAM" id="MobiDB-lite"/>
    </source>
</evidence>
<accession>A0A7W7H572</accession>
<organism evidence="2 3">
    <name type="scientific">Actinoplanes octamycinicus</name>
    <dbReference type="NCBI Taxonomy" id="135948"/>
    <lineage>
        <taxon>Bacteria</taxon>
        <taxon>Bacillati</taxon>
        <taxon>Actinomycetota</taxon>
        <taxon>Actinomycetes</taxon>
        <taxon>Micromonosporales</taxon>
        <taxon>Micromonosporaceae</taxon>
        <taxon>Actinoplanes</taxon>
    </lineage>
</organism>
<protein>
    <recommendedName>
        <fullName evidence="4">Knr4/Smi1-like domain-containing protein</fullName>
    </recommendedName>
</protein>
<keyword evidence="3" id="KW-1185">Reference proteome</keyword>
<proteinExistence type="predicted"/>
<comment type="caution">
    <text evidence="2">The sequence shown here is derived from an EMBL/GenBank/DDBJ whole genome shotgun (WGS) entry which is preliminary data.</text>
</comment>
<dbReference type="InterPro" id="IPR037883">
    <property type="entry name" value="Knr4/Smi1-like_sf"/>
</dbReference>
<evidence type="ECO:0008006" key="4">
    <source>
        <dbReference type="Google" id="ProtNLM"/>
    </source>
</evidence>
<dbReference type="Pfam" id="PF14568">
    <property type="entry name" value="SUKH_6"/>
    <property type="match status" value="1"/>
</dbReference>
<evidence type="ECO:0000313" key="2">
    <source>
        <dbReference type="EMBL" id="MBB4744191.1"/>
    </source>
</evidence>
<dbReference type="AlphaFoldDB" id="A0A7W7H572"/>
<sequence length="254" mass="27703">MPIQRLGFAVDSVQPEGDGWRLTGEPEHHPRHWPRPGDRFDRIRNDGDRILHDVDLVVVARSAEHAVVTGTGAELLNPDRYLVLTGEREIPEMPLPEPGAACLAALLGDPAPVPDDVDWHAVEQALGTPLPADYKEFVGTYGAAMIDDHLVICPPGKLVAEQEYLRPADDDDRPDGFEPGDRLIAWGSTPNGDVLAWLAKPGTPPESWPVVFTEEGPIWQTFPAGFTATVAGLLTGDLQSWHLSGWLGGPHSYR</sequence>
<dbReference type="Proteomes" id="UP000546162">
    <property type="component" value="Unassembled WGS sequence"/>
</dbReference>
<dbReference type="RefSeq" id="WP_239176950.1">
    <property type="nucleotide sequence ID" value="NZ_BAABFG010000005.1"/>
</dbReference>
<evidence type="ECO:0000313" key="3">
    <source>
        <dbReference type="Proteomes" id="UP000546162"/>
    </source>
</evidence>
<dbReference type="EMBL" id="JACHNB010000001">
    <property type="protein sequence ID" value="MBB4744191.1"/>
    <property type="molecule type" value="Genomic_DNA"/>
</dbReference>